<accession>A0A101HS85</accession>
<dbReference type="EMBL" id="LGGP01000010">
    <property type="protein sequence ID" value="KUK82206.1"/>
    <property type="molecule type" value="Genomic_DNA"/>
</dbReference>
<evidence type="ECO:0000256" key="1">
    <source>
        <dbReference type="SAM" id="MobiDB-lite"/>
    </source>
</evidence>
<comment type="caution">
    <text evidence="2">The sequence shown here is derived from an EMBL/GenBank/DDBJ whole genome shotgun (WGS) entry which is preliminary data.</text>
</comment>
<dbReference type="Proteomes" id="UP000054092">
    <property type="component" value="Unassembled WGS sequence"/>
</dbReference>
<evidence type="ECO:0000313" key="3">
    <source>
        <dbReference type="Proteomes" id="UP000054092"/>
    </source>
</evidence>
<gene>
    <name evidence="2" type="ORF">XD94_0127</name>
</gene>
<sequence length="94" mass="10770">MRYRVRSCLFPTEYSDNWETIEKLQLHESLYEGKFKPSSSSMSSEPASLDPDYWQKVDNILKKPTLETLSGVFSRASSRSSSQLSSAYLTDTFT</sequence>
<organism evidence="2 3">
    <name type="scientific">Mesotoga prima</name>
    <dbReference type="NCBI Taxonomy" id="1184387"/>
    <lineage>
        <taxon>Bacteria</taxon>
        <taxon>Thermotogati</taxon>
        <taxon>Thermotogota</taxon>
        <taxon>Thermotogae</taxon>
        <taxon>Kosmotogales</taxon>
        <taxon>Kosmotogaceae</taxon>
        <taxon>Mesotoga</taxon>
    </lineage>
</organism>
<evidence type="ECO:0000313" key="2">
    <source>
        <dbReference type="EMBL" id="KUK82206.1"/>
    </source>
</evidence>
<feature type="region of interest" description="Disordered" evidence="1">
    <location>
        <begin position="73"/>
        <end position="94"/>
    </location>
</feature>
<name>A0A101HS85_9BACT</name>
<reference evidence="3" key="1">
    <citation type="journal article" date="2015" name="MBio">
        <title>Genome-Resolved Metagenomic Analysis Reveals Roles for Candidate Phyla and Other Microbial Community Members in Biogeochemical Transformations in Oil Reservoirs.</title>
        <authorList>
            <person name="Hu P."/>
            <person name="Tom L."/>
            <person name="Singh A."/>
            <person name="Thomas B.C."/>
            <person name="Baker B.J."/>
            <person name="Piceno Y.M."/>
            <person name="Andersen G.L."/>
            <person name="Banfield J.F."/>
        </authorList>
    </citation>
    <scope>NUCLEOTIDE SEQUENCE [LARGE SCALE GENOMIC DNA]</scope>
</reference>
<protein>
    <submittedName>
        <fullName evidence="2">Uncharacterized protein</fullName>
    </submittedName>
</protein>
<feature type="compositionally biased region" description="Low complexity" evidence="1">
    <location>
        <begin position="74"/>
        <end position="87"/>
    </location>
</feature>
<proteinExistence type="predicted"/>
<dbReference type="AlphaFoldDB" id="A0A101HS85"/>
<dbReference type="PATRIC" id="fig|1184387.3.peg.419"/>